<keyword evidence="7 8" id="KW-0472">Membrane</keyword>
<evidence type="ECO:0000256" key="3">
    <source>
        <dbReference type="ARBA" id="ARBA00022448"/>
    </source>
</evidence>
<protein>
    <recommendedName>
        <fullName evidence="8">Probable membrane transporter protein</fullName>
    </recommendedName>
</protein>
<evidence type="ECO:0000313" key="10">
    <source>
        <dbReference type="Proteomes" id="UP001597304"/>
    </source>
</evidence>
<comment type="similarity">
    <text evidence="2 8">Belongs to the 4-toluene sulfonate uptake permease (TSUP) (TC 2.A.102) family.</text>
</comment>
<feature type="transmembrane region" description="Helical" evidence="8">
    <location>
        <begin position="49"/>
        <end position="67"/>
    </location>
</feature>
<feature type="transmembrane region" description="Helical" evidence="8">
    <location>
        <begin position="12"/>
        <end position="37"/>
    </location>
</feature>
<accession>A0ABW4KUK1</accession>
<feature type="transmembrane region" description="Helical" evidence="8">
    <location>
        <begin position="205"/>
        <end position="225"/>
    </location>
</feature>
<gene>
    <name evidence="9" type="ORF">ACFSF0_13090</name>
</gene>
<evidence type="ECO:0000256" key="1">
    <source>
        <dbReference type="ARBA" id="ARBA00004651"/>
    </source>
</evidence>
<dbReference type="InterPro" id="IPR052017">
    <property type="entry name" value="TSUP"/>
</dbReference>
<evidence type="ECO:0000313" key="9">
    <source>
        <dbReference type="EMBL" id="MFD1711547.1"/>
    </source>
</evidence>
<organism evidence="9 10">
    <name type="scientific">Ottowia flava</name>
    <dbReference type="NCBI Taxonomy" id="2675430"/>
    <lineage>
        <taxon>Bacteria</taxon>
        <taxon>Pseudomonadati</taxon>
        <taxon>Pseudomonadota</taxon>
        <taxon>Betaproteobacteria</taxon>
        <taxon>Burkholderiales</taxon>
        <taxon>Comamonadaceae</taxon>
        <taxon>Ottowia</taxon>
    </lineage>
</organism>
<dbReference type="PANTHER" id="PTHR30269:SF37">
    <property type="entry name" value="MEMBRANE TRANSPORTER PROTEIN"/>
    <property type="match status" value="1"/>
</dbReference>
<name>A0ABW4KUK1_9BURK</name>
<dbReference type="Proteomes" id="UP001597304">
    <property type="component" value="Unassembled WGS sequence"/>
</dbReference>
<keyword evidence="3" id="KW-0813">Transport</keyword>
<keyword evidence="10" id="KW-1185">Reference proteome</keyword>
<evidence type="ECO:0000256" key="7">
    <source>
        <dbReference type="ARBA" id="ARBA00023136"/>
    </source>
</evidence>
<feature type="transmembrane region" description="Helical" evidence="8">
    <location>
        <begin position="174"/>
        <end position="193"/>
    </location>
</feature>
<feature type="transmembrane region" description="Helical" evidence="8">
    <location>
        <begin position="79"/>
        <end position="95"/>
    </location>
</feature>
<reference evidence="10" key="1">
    <citation type="journal article" date="2019" name="Int. J. Syst. Evol. Microbiol.">
        <title>The Global Catalogue of Microorganisms (GCM) 10K type strain sequencing project: providing services to taxonomists for standard genome sequencing and annotation.</title>
        <authorList>
            <consortium name="The Broad Institute Genomics Platform"/>
            <consortium name="The Broad Institute Genome Sequencing Center for Infectious Disease"/>
            <person name="Wu L."/>
            <person name="Ma J."/>
        </authorList>
    </citation>
    <scope>NUCLEOTIDE SEQUENCE [LARGE SCALE GENOMIC DNA]</scope>
    <source>
        <strain evidence="10">LMG 29247</strain>
    </source>
</reference>
<comment type="caution">
    <text evidence="9">The sequence shown here is derived from an EMBL/GenBank/DDBJ whole genome shotgun (WGS) entry which is preliminary data.</text>
</comment>
<evidence type="ECO:0000256" key="2">
    <source>
        <dbReference type="ARBA" id="ARBA00009142"/>
    </source>
</evidence>
<keyword evidence="6 8" id="KW-1133">Transmembrane helix</keyword>
<evidence type="ECO:0000256" key="4">
    <source>
        <dbReference type="ARBA" id="ARBA00022475"/>
    </source>
</evidence>
<proteinExistence type="inferred from homology"/>
<dbReference type="Pfam" id="PF01925">
    <property type="entry name" value="TauE"/>
    <property type="match status" value="1"/>
</dbReference>
<feature type="transmembrane region" description="Helical" evidence="8">
    <location>
        <begin position="231"/>
        <end position="252"/>
    </location>
</feature>
<sequence length="256" mass="26769">MSALIPWLMDWAYPAAVIALGYVVLGLTGFGSALVAVPLLAWRWPLVDVVPMVLLIDVLASLLMGGLNLREVRWDEARRLLPGMVLGALLGLWLAQRATSAAPLIVLGAYVVWVGAQALRARPLVAGAAAASPGWLGALYGAGVGLVEILFGTAGPLVLAWLARQRVDARGMRASTPAIIMVAALGAIALMAVDGRLASGAIWQRLLVLLPVAVVSVLAGHALAHRVPTEALRRCICGLLILSGAMLILNALRRLG</sequence>
<evidence type="ECO:0000256" key="8">
    <source>
        <dbReference type="RuleBase" id="RU363041"/>
    </source>
</evidence>
<feature type="transmembrane region" description="Helical" evidence="8">
    <location>
        <begin position="101"/>
        <end position="119"/>
    </location>
</feature>
<evidence type="ECO:0000256" key="5">
    <source>
        <dbReference type="ARBA" id="ARBA00022692"/>
    </source>
</evidence>
<dbReference type="EMBL" id="JBHUEJ010000029">
    <property type="protein sequence ID" value="MFD1711547.1"/>
    <property type="molecule type" value="Genomic_DNA"/>
</dbReference>
<dbReference type="PANTHER" id="PTHR30269">
    <property type="entry name" value="TRANSMEMBRANE PROTEIN YFCA"/>
    <property type="match status" value="1"/>
</dbReference>
<dbReference type="RefSeq" id="WP_255507861.1">
    <property type="nucleotide sequence ID" value="NZ_JBHUEJ010000029.1"/>
</dbReference>
<dbReference type="InterPro" id="IPR002781">
    <property type="entry name" value="TM_pro_TauE-like"/>
</dbReference>
<keyword evidence="5 8" id="KW-0812">Transmembrane</keyword>
<keyword evidence="4 8" id="KW-1003">Cell membrane</keyword>
<feature type="transmembrane region" description="Helical" evidence="8">
    <location>
        <begin position="139"/>
        <end position="162"/>
    </location>
</feature>
<comment type="subcellular location">
    <subcellularLocation>
        <location evidence="1 8">Cell membrane</location>
        <topology evidence="1 8">Multi-pass membrane protein</topology>
    </subcellularLocation>
</comment>
<evidence type="ECO:0000256" key="6">
    <source>
        <dbReference type="ARBA" id="ARBA00022989"/>
    </source>
</evidence>